<dbReference type="Ensembl" id="ENSMMDT00005007249.1">
    <property type="protein sequence ID" value="ENSMMDP00005007064.1"/>
    <property type="gene ID" value="ENSMMDG00005003848.1"/>
</dbReference>
<reference evidence="2" key="3">
    <citation type="submission" date="2025-09" db="UniProtKB">
        <authorList>
            <consortium name="Ensembl"/>
        </authorList>
    </citation>
    <scope>IDENTIFICATION</scope>
</reference>
<accession>A0A667X3I3</accession>
<keyword evidence="1" id="KW-1015">Disulfide bond</keyword>
<dbReference type="Gene3D" id="2.20.28.230">
    <property type="match status" value="1"/>
</dbReference>
<evidence type="ECO:0008006" key="4">
    <source>
        <dbReference type="Google" id="ProtNLM"/>
    </source>
</evidence>
<dbReference type="Proteomes" id="UP000472263">
    <property type="component" value="Chromosome 23"/>
</dbReference>
<organism evidence="2 3">
    <name type="scientific">Myripristis murdjan</name>
    <name type="common">pinecone soldierfish</name>
    <dbReference type="NCBI Taxonomy" id="586833"/>
    <lineage>
        <taxon>Eukaryota</taxon>
        <taxon>Metazoa</taxon>
        <taxon>Chordata</taxon>
        <taxon>Craniata</taxon>
        <taxon>Vertebrata</taxon>
        <taxon>Euteleostomi</taxon>
        <taxon>Actinopterygii</taxon>
        <taxon>Neopterygii</taxon>
        <taxon>Teleostei</taxon>
        <taxon>Neoteleostei</taxon>
        <taxon>Acanthomorphata</taxon>
        <taxon>Holocentriformes</taxon>
        <taxon>Holocentridae</taxon>
        <taxon>Myripristis</taxon>
    </lineage>
</organism>
<protein>
    <recommendedName>
        <fullName evidence="4">Sushi domain-containing protein</fullName>
    </recommendedName>
</protein>
<evidence type="ECO:0000256" key="1">
    <source>
        <dbReference type="ARBA" id="ARBA00023157"/>
    </source>
</evidence>
<evidence type="ECO:0000313" key="3">
    <source>
        <dbReference type="Proteomes" id="UP000472263"/>
    </source>
</evidence>
<evidence type="ECO:0000313" key="2">
    <source>
        <dbReference type="Ensembl" id="ENSMMDP00005007064.1"/>
    </source>
</evidence>
<reference evidence="2" key="2">
    <citation type="submission" date="2025-08" db="UniProtKB">
        <authorList>
            <consortium name="Ensembl"/>
        </authorList>
    </citation>
    <scope>IDENTIFICATION</scope>
</reference>
<proteinExistence type="predicted"/>
<name>A0A667X3I3_9TELE</name>
<dbReference type="InParanoid" id="A0A667X3I3"/>
<dbReference type="AlphaFoldDB" id="A0A667X3I3"/>
<keyword evidence="3" id="KW-1185">Reference proteome</keyword>
<dbReference type="GeneTree" id="ENSGT00990000211347"/>
<sequence>MGTGSCCCFYGDNLLDLITTHDVCGLPNQTKTNERYRYKCVDGYIRKAGTSNLAKCIESKWEHGLRLVCIRKSRHVFLCLYISNVTMTDPGGFKVGSLRVFRGSSAKSLCNITSVTLLLLPNVTSVTTSHLLQCCINYITCVTTSHLLQCYISYVTRYNNIGLSRC</sequence>
<dbReference type="SUPFAM" id="SSF57535">
    <property type="entry name" value="Complement control module/SCR domain"/>
    <property type="match status" value="1"/>
</dbReference>
<reference evidence="2" key="1">
    <citation type="submission" date="2019-06" db="EMBL/GenBank/DDBJ databases">
        <authorList>
            <consortium name="Wellcome Sanger Institute Data Sharing"/>
        </authorList>
    </citation>
    <scope>NUCLEOTIDE SEQUENCE [LARGE SCALE GENOMIC DNA]</scope>
</reference>
<dbReference type="InterPro" id="IPR035976">
    <property type="entry name" value="Sushi/SCR/CCP_sf"/>
</dbReference>